<gene>
    <name evidence="1" type="ORF">g.5684</name>
</gene>
<organism evidence="1">
    <name type="scientific">Cuerna arida</name>
    <dbReference type="NCBI Taxonomy" id="1464854"/>
    <lineage>
        <taxon>Eukaryota</taxon>
        <taxon>Metazoa</taxon>
        <taxon>Ecdysozoa</taxon>
        <taxon>Arthropoda</taxon>
        <taxon>Hexapoda</taxon>
        <taxon>Insecta</taxon>
        <taxon>Pterygota</taxon>
        <taxon>Neoptera</taxon>
        <taxon>Paraneoptera</taxon>
        <taxon>Hemiptera</taxon>
        <taxon>Auchenorrhyncha</taxon>
        <taxon>Membracoidea</taxon>
        <taxon>Cicadellidae</taxon>
        <taxon>Cicadellinae</taxon>
        <taxon>Proconiini</taxon>
        <taxon>Cuerna</taxon>
    </lineage>
</organism>
<evidence type="ECO:0000313" key="1">
    <source>
        <dbReference type="EMBL" id="JAS43881.1"/>
    </source>
</evidence>
<name>A0A1B6F1B0_9HEMI</name>
<dbReference type="AlphaFoldDB" id="A0A1B6F1B0"/>
<feature type="non-terminal residue" evidence="1">
    <location>
        <position position="100"/>
    </location>
</feature>
<sequence length="100" mass="11309">EIPGFEKLEVLCPRRTVSKVHLIHPTDSNKTGARYHLVTNLESSEWGLSITVRSPLQVRNETSYAMGVYYKKPVLEALGIEHIGESMNPFEDTNRIAIVE</sequence>
<dbReference type="EMBL" id="GECZ01025888">
    <property type="protein sequence ID" value="JAS43881.1"/>
    <property type="molecule type" value="Transcribed_RNA"/>
</dbReference>
<protein>
    <submittedName>
        <fullName evidence="1">Uncharacterized protein</fullName>
    </submittedName>
</protein>
<reference evidence="1" key="1">
    <citation type="submission" date="2015-11" db="EMBL/GenBank/DDBJ databases">
        <title>De novo transcriptome assembly of four potential Pierce s Disease insect vectors from Arizona vineyards.</title>
        <authorList>
            <person name="Tassone E.E."/>
        </authorList>
    </citation>
    <scope>NUCLEOTIDE SEQUENCE</scope>
</reference>
<feature type="non-terminal residue" evidence="1">
    <location>
        <position position="1"/>
    </location>
</feature>
<accession>A0A1B6F1B0</accession>
<proteinExistence type="predicted"/>